<dbReference type="PRINTS" id="PR00837">
    <property type="entry name" value="V5TPXLIKE"/>
</dbReference>
<dbReference type="PANTHER" id="PTHR10334">
    <property type="entry name" value="CYSTEINE-RICH SECRETORY PROTEIN-RELATED"/>
    <property type="match status" value="1"/>
</dbReference>
<protein>
    <submittedName>
        <fullName evidence="4">CreCAP-ShK2</fullName>
    </submittedName>
</protein>
<dbReference type="GO" id="GO:0005576">
    <property type="term" value="C:extracellular region"/>
    <property type="evidence" value="ECO:0007669"/>
    <property type="project" value="InterPro"/>
</dbReference>
<evidence type="ECO:0000259" key="3">
    <source>
        <dbReference type="PROSITE" id="PS51670"/>
    </source>
</evidence>
<dbReference type="PROSITE" id="PS51670">
    <property type="entry name" value="SHKT"/>
    <property type="match status" value="3"/>
</dbReference>
<dbReference type="SMART" id="SM00198">
    <property type="entry name" value="SCP"/>
    <property type="match status" value="1"/>
</dbReference>
<feature type="domain" description="ShKT" evidence="3">
    <location>
        <begin position="260"/>
        <end position="294"/>
    </location>
</feature>
<dbReference type="InterPro" id="IPR001283">
    <property type="entry name" value="CRISP-related"/>
</dbReference>
<keyword evidence="2" id="KW-0732">Signal</keyword>
<dbReference type="InterPro" id="IPR018244">
    <property type="entry name" value="Allrgn_V5/Tpx1_CS"/>
</dbReference>
<feature type="domain" description="ShKT" evidence="3">
    <location>
        <begin position="301"/>
        <end position="335"/>
    </location>
</feature>
<dbReference type="InterPro" id="IPR014044">
    <property type="entry name" value="CAP_dom"/>
</dbReference>
<dbReference type="CDD" id="cd05380">
    <property type="entry name" value="CAP_euk"/>
    <property type="match status" value="1"/>
</dbReference>
<reference evidence="4" key="1">
    <citation type="journal article" date="2019" name="Toxins">
        <title>A Recurrent Motif: Diversity and Evolution of ShKT Domain Containing Proteins in the Vampire Snail Cumia reticulata.</title>
        <authorList>
            <person name="Gerdol M."/>
            <person name="Cervelli M."/>
            <person name="Mariottini P."/>
            <person name="Oliverio M."/>
            <person name="Dutertre S."/>
            <person name="Modica M.V."/>
        </authorList>
    </citation>
    <scope>NUCLEOTIDE SEQUENCE</scope>
</reference>
<dbReference type="SUPFAM" id="SSF55797">
    <property type="entry name" value="PR-1-like"/>
    <property type="match status" value="1"/>
</dbReference>
<dbReference type="PROSITE" id="PS01010">
    <property type="entry name" value="CRISP_2"/>
    <property type="match status" value="1"/>
</dbReference>
<evidence type="ECO:0000256" key="2">
    <source>
        <dbReference type="SAM" id="SignalP"/>
    </source>
</evidence>
<dbReference type="Gene3D" id="3.40.33.10">
    <property type="entry name" value="CAP"/>
    <property type="match status" value="1"/>
</dbReference>
<feature type="disulfide bond" evidence="1">
    <location>
        <begin position="260"/>
        <end position="294"/>
    </location>
</feature>
<dbReference type="InterPro" id="IPR035940">
    <property type="entry name" value="CAP_sf"/>
</dbReference>
<accession>A0A481SP40</accession>
<keyword evidence="1" id="KW-1015">Disulfide bond</keyword>
<dbReference type="InterPro" id="IPR003582">
    <property type="entry name" value="ShKT_dom"/>
</dbReference>
<dbReference type="Pfam" id="PF01549">
    <property type="entry name" value="ShK"/>
    <property type="match status" value="3"/>
</dbReference>
<dbReference type="AlphaFoldDB" id="A0A481SP40"/>
<name>A0A481SP40_9CAEN</name>
<evidence type="ECO:0000256" key="1">
    <source>
        <dbReference type="PROSITE-ProRule" id="PRU01005"/>
    </source>
</evidence>
<feature type="signal peptide" evidence="2">
    <location>
        <begin position="1"/>
        <end position="18"/>
    </location>
</feature>
<feature type="chain" id="PRO_5019837433" evidence="2">
    <location>
        <begin position="19"/>
        <end position="340"/>
    </location>
</feature>
<dbReference type="EMBL" id="MK387122">
    <property type="protein sequence ID" value="QBH70088.1"/>
    <property type="molecule type" value="mRNA"/>
</dbReference>
<comment type="caution">
    <text evidence="1">Lacks conserved residue(s) required for the propagation of feature annotation.</text>
</comment>
<sequence length="340" mass="38679">MRLVSVYILALTSLVASGEKGYMTQQMKATILKMHNDYRRGERASNMIELEWDKKLEYGAQKWADNCLYEHKPAKFGVDPGENLYFSSFFMGTNKKEELLKDGTTRWFNEKYDYNWESKNCGPDYCHYTQMVWARTAKIGCASKMCYPLRGTSWGKYAWFLVCRYYPGGNYIGRYPYTKGGAQCSTCPTPSDCNNGLCKLTAPLDEVKPHISECTNEDSNCEMWATQMNQCKDNPNFMLTSCSLACNVCGGGKPVQKADCEDADNRCPGWANDRQCFANPYWMLDNCKKSCRTCGEGRGSCEDKDYQCPSWAKDNECKKNPNWMLVHCKKSCNPCSGGRG</sequence>
<organism evidence="4">
    <name type="scientific">Colubraria reticulata</name>
    <dbReference type="NCBI Taxonomy" id="604273"/>
    <lineage>
        <taxon>Eukaryota</taxon>
        <taxon>Metazoa</taxon>
        <taxon>Spiralia</taxon>
        <taxon>Lophotrochozoa</taxon>
        <taxon>Mollusca</taxon>
        <taxon>Gastropoda</taxon>
        <taxon>Caenogastropoda</taxon>
        <taxon>Neogastropoda</taxon>
        <taxon>Buccinoidea</taxon>
        <taxon>Buccinidae</taxon>
        <taxon>Colubraria</taxon>
    </lineage>
</organism>
<dbReference type="SMART" id="SM00254">
    <property type="entry name" value="ShKT"/>
    <property type="match status" value="3"/>
</dbReference>
<dbReference type="Pfam" id="PF00188">
    <property type="entry name" value="CAP"/>
    <property type="match status" value="1"/>
</dbReference>
<feature type="domain" description="ShKT" evidence="3">
    <location>
        <begin position="214"/>
        <end position="249"/>
    </location>
</feature>
<proteinExistence type="evidence at transcript level"/>
<evidence type="ECO:0000313" key="4">
    <source>
        <dbReference type="EMBL" id="QBH70088.1"/>
    </source>
</evidence>
<feature type="disulfide bond" evidence="1">
    <location>
        <begin position="301"/>
        <end position="335"/>
    </location>
</feature>